<evidence type="ECO:0000313" key="1">
    <source>
        <dbReference type="EMBL" id="KAJ8109493.1"/>
    </source>
</evidence>
<gene>
    <name evidence="1" type="ORF">OPT61_g7414</name>
</gene>
<name>A0ACC2I3B4_9PLEO</name>
<proteinExistence type="predicted"/>
<reference evidence="1" key="1">
    <citation type="submission" date="2022-11" db="EMBL/GenBank/DDBJ databases">
        <title>Genome Sequence of Boeremia exigua.</title>
        <authorList>
            <person name="Buettner E."/>
        </authorList>
    </citation>
    <scope>NUCLEOTIDE SEQUENCE</scope>
    <source>
        <strain evidence="1">CU02</strain>
    </source>
</reference>
<sequence length="607" mass="66805">MATNTKNSPLSRAAASAPNFGQHTNPLTPVSVHGSGRFDGTISSPYIIGSDSDEDEDGAFVPASRVKRTKLADDVQVVEEIDSDTSDDKPLLDRLEKWKAMKHAEAQKSGAGEVFVSTSSSSASLRTDSRSVHNRGSNTSEDGRFHSGLATPKSLKGLTYGKRANLTPTFKDIRSVATEASSRTSTIADTPTYPRRVPTPDRLITNMRLKDLNNLVVSMGRIEKKKTSRVARAKKPVNAKTKLNDRTKAGAKAFEESKVDMLDSNISQSGVYAARKDGDQIKMSDDNLDKAMVDPVDYSDHEEYSSEGTLAADSEDELISPATAKEMRMSRLVRRTKAAPGRRRLFNGFALPGSTPRIGRVARETPASDIIDLTNEELASTPVLLLPPQETSSLAHQLFPKSPSPPLSTEKTEYTLDREKIFMKAFSTHWWAGGFSVSGAIKTVNTGLPAQTLPFGEEEGKRRLQSLSSQGKLALQNNTVYHLYQSPHVIATPKVVKNVHISPSQQLARDLRHADSYTYRSPLGKISEKRYQKFDMLFYPAVMITKTLFKDGREETVDKCMEVVNEWMNEGHEFSAKEAEAALAHLAKLGNVIFDSDKKVVKLVSLE</sequence>
<evidence type="ECO:0000313" key="2">
    <source>
        <dbReference type="Proteomes" id="UP001153331"/>
    </source>
</evidence>
<comment type="caution">
    <text evidence="1">The sequence shown here is derived from an EMBL/GenBank/DDBJ whole genome shotgun (WGS) entry which is preliminary data.</text>
</comment>
<dbReference type="Proteomes" id="UP001153331">
    <property type="component" value="Unassembled WGS sequence"/>
</dbReference>
<organism evidence="1 2">
    <name type="scientific">Boeremia exigua</name>
    <dbReference type="NCBI Taxonomy" id="749465"/>
    <lineage>
        <taxon>Eukaryota</taxon>
        <taxon>Fungi</taxon>
        <taxon>Dikarya</taxon>
        <taxon>Ascomycota</taxon>
        <taxon>Pezizomycotina</taxon>
        <taxon>Dothideomycetes</taxon>
        <taxon>Pleosporomycetidae</taxon>
        <taxon>Pleosporales</taxon>
        <taxon>Pleosporineae</taxon>
        <taxon>Didymellaceae</taxon>
        <taxon>Boeremia</taxon>
    </lineage>
</organism>
<keyword evidence="2" id="KW-1185">Reference proteome</keyword>
<accession>A0ACC2I3B4</accession>
<protein>
    <submittedName>
        <fullName evidence="1">Uncharacterized protein</fullName>
    </submittedName>
</protein>
<dbReference type="EMBL" id="JAPHNI010000607">
    <property type="protein sequence ID" value="KAJ8109493.1"/>
    <property type="molecule type" value="Genomic_DNA"/>
</dbReference>